<dbReference type="PROSITE" id="PS01173">
    <property type="entry name" value="LIPASE_GDXG_HIS"/>
    <property type="match status" value="1"/>
</dbReference>
<dbReference type="InterPro" id="IPR002168">
    <property type="entry name" value="Lipase_GDXG_HIS_AS"/>
</dbReference>
<comment type="similarity">
    <text evidence="1">Belongs to the 'GDXG' lipolytic enzyme family.</text>
</comment>
<evidence type="ECO:0000256" key="1">
    <source>
        <dbReference type="ARBA" id="ARBA00010515"/>
    </source>
</evidence>
<dbReference type="Proteomes" id="UP001596455">
    <property type="component" value="Unassembled WGS sequence"/>
</dbReference>
<evidence type="ECO:0000259" key="3">
    <source>
        <dbReference type="Pfam" id="PF07859"/>
    </source>
</evidence>
<keyword evidence="5" id="KW-1185">Reference proteome</keyword>
<dbReference type="PANTHER" id="PTHR48081">
    <property type="entry name" value="AB HYDROLASE SUPERFAMILY PROTEIN C4A8.06C"/>
    <property type="match status" value="1"/>
</dbReference>
<dbReference type="GO" id="GO:0016787">
    <property type="term" value="F:hydrolase activity"/>
    <property type="evidence" value="ECO:0007669"/>
    <property type="project" value="UniProtKB-KW"/>
</dbReference>
<comment type="caution">
    <text evidence="4">The sequence shown here is derived from an EMBL/GenBank/DDBJ whole genome shotgun (WGS) entry which is preliminary data.</text>
</comment>
<accession>A0ABW2QG53</accession>
<dbReference type="EMBL" id="JBHTCQ010000004">
    <property type="protein sequence ID" value="MFC7406927.1"/>
    <property type="molecule type" value="Genomic_DNA"/>
</dbReference>
<gene>
    <name evidence="4" type="ORF">ACFQQL_17535</name>
</gene>
<organism evidence="4 5">
    <name type="scientific">Georgenia alba</name>
    <dbReference type="NCBI Taxonomy" id="2233858"/>
    <lineage>
        <taxon>Bacteria</taxon>
        <taxon>Bacillati</taxon>
        <taxon>Actinomycetota</taxon>
        <taxon>Actinomycetes</taxon>
        <taxon>Micrococcales</taxon>
        <taxon>Bogoriellaceae</taxon>
        <taxon>Georgenia</taxon>
    </lineage>
</organism>
<dbReference type="RefSeq" id="WP_382396452.1">
    <property type="nucleotide sequence ID" value="NZ_JBHTCQ010000004.1"/>
</dbReference>
<dbReference type="PANTHER" id="PTHR48081:SF8">
    <property type="entry name" value="ALPHA_BETA HYDROLASE FOLD-3 DOMAIN-CONTAINING PROTEIN-RELATED"/>
    <property type="match status" value="1"/>
</dbReference>
<sequence>MTSWARLALLRAAGLPLRLLGRLPAPVLRLVAGPPRVVAGRTLAVDVQAAQRLLGTAPERPPGAPVDAAGMRRRTAVQAALVGARPRVHRVVELVLPRPDGTLAARAYRPAPGRAPGVVVYLHGGGWVTGDLETHDGVCRVLALETGFDVVAVDYRRAPEHRYPAAVTDAVAAFRAVRDHPAAQGRPVAVAGDSAGGCLSAVVARRTRDDTRAGGAPGSGAPAAQLLLYPGTDMTRHRPSYALFGTGYQLGAADVDVYRDLYLGAEPPGAAGPPPEAAEPDASPLLAEDADLAGVAPAHVVVAGFDVMHDEGVAYAERLRTLGVPTRLVVEEGLVHAFGNAAGALPTAARALRSAARGLREAVADTAPELR</sequence>
<evidence type="ECO:0000313" key="4">
    <source>
        <dbReference type="EMBL" id="MFC7406927.1"/>
    </source>
</evidence>
<name>A0ABW2QG53_9MICO</name>
<dbReference type="InterPro" id="IPR013094">
    <property type="entry name" value="AB_hydrolase_3"/>
</dbReference>
<dbReference type="InterPro" id="IPR029058">
    <property type="entry name" value="AB_hydrolase_fold"/>
</dbReference>
<proteinExistence type="inferred from homology"/>
<dbReference type="InterPro" id="IPR050300">
    <property type="entry name" value="GDXG_lipolytic_enzyme"/>
</dbReference>
<evidence type="ECO:0000313" key="5">
    <source>
        <dbReference type="Proteomes" id="UP001596455"/>
    </source>
</evidence>
<evidence type="ECO:0000256" key="2">
    <source>
        <dbReference type="ARBA" id="ARBA00022801"/>
    </source>
</evidence>
<dbReference type="Gene3D" id="3.40.50.1820">
    <property type="entry name" value="alpha/beta hydrolase"/>
    <property type="match status" value="1"/>
</dbReference>
<reference evidence="5" key="1">
    <citation type="journal article" date="2019" name="Int. J. Syst. Evol. Microbiol.">
        <title>The Global Catalogue of Microorganisms (GCM) 10K type strain sequencing project: providing services to taxonomists for standard genome sequencing and annotation.</title>
        <authorList>
            <consortium name="The Broad Institute Genomics Platform"/>
            <consortium name="The Broad Institute Genome Sequencing Center for Infectious Disease"/>
            <person name="Wu L."/>
            <person name="Ma J."/>
        </authorList>
    </citation>
    <scope>NUCLEOTIDE SEQUENCE [LARGE SCALE GENOMIC DNA]</scope>
    <source>
        <strain evidence="5">JCM 1490</strain>
    </source>
</reference>
<keyword evidence="2 4" id="KW-0378">Hydrolase</keyword>
<feature type="domain" description="Alpha/beta hydrolase fold-3" evidence="3">
    <location>
        <begin position="119"/>
        <end position="338"/>
    </location>
</feature>
<protein>
    <submittedName>
        <fullName evidence="4">Alpha/beta hydrolase</fullName>
    </submittedName>
</protein>
<dbReference type="Pfam" id="PF07859">
    <property type="entry name" value="Abhydrolase_3"/>
    <property type="match status" value="1"/>
</dbReference>
<dbReference type="SUPFAM" id="SSF53474">
    <property type="entry name" value="alpha/beta-Hydrolases"/>
    <property type="match status" value="1"/>
</dbReference>